<reference evidence="3" key="1">
    <citation type="submission" date="2016-10" db="EMBL/GenBank/DDBJ databases">
        <authorList>
            <person name="Varghese N."/>
            <person name="Submissions S."/>
        </authorList>
    </citation>
    <scope>NUCLEOTIDE SEQUENCE [LARGE SCALE GENOMIC DNA]</scope>
    <source>
        <strain evidence="3">DSM 45422</strain>
    </source>
</reference>
<gene>
    <name evidence="2" type="ORF">SAMN05660209_02275</name>
</gene>
<keyword evidence="1" id="KW-1133">Transmembrane helix</keyword>
<dbReference type="OrthoDB" id="3216131at2"/>
<organism evidence="2 3">
    <name type="scientific">Geodermatophilus africanus</name>
    <dbReference type="NCBI Taxonomy" id="1137993"/>
    <lineage>
        <taxon>Bacteria</taxon>
        <taxon>Bacillati</taxon>
        <taxon>Actinomycetota</taxon>
        <taxon>Actinomycetes</taxon>
        <taxon>Geodermatophilales</taxon>
        <taxon>Geodermatophilaceae</taxon>
        <taxon>Geodermatophilus</taxon>
    </lineage>
</organism>
<accession>A0A1H3HXA0</accession>
<keyword evidence="3" id="KW-1185">Reference proteome</keyword>
<dbReference type="STRING" id="1137993.SAMN05660209_02275"/>
<keyword evidence="1" id="KW-0472">Membrane</keyword>
<dbReference type="GO" id="GO:0016020">
    <property type="term" value="C:membrane"/>
    <property type="evidence" value="ECO:0007669"/>
    <property type="project" value="InterPro"/>
</dbReference>
<evidence type="ECO:0000313" key="2">
    <source>
        <dbReference type="EMBL" id="SDY19384.1"/>
    </source>
</evidence>
<dbReference type="Pfam" id="PF02325">
    <property type="entry name" value="CCB3_YggT"/>
    <property type="match status" value="1"/>
</dbReference>
<dbReference type="Proteomes" id="UP000198921">
    <property type="component" value="Unassembled WGS sequence"/>
</dbReference>
<feature type="transmembrane region" description="Helical" evidence="1">
    <location>
        <begin position="6"/>
        <end position="25"/>
    </location>
</feature>
<dbReference type="AlphaFoldDB" id="A0A1H3HXA0"/>
<evidence type="ECO:0000256" key="1">
    <source>
        <dbReference type="SAM" id="Phobius"/>
    </source>
</evidence>
<evidence type="ECO:0000313" key="3">
    <source>
        <dbReference type="Proteomes" id="UP000198921"/>
    </source>
</evidence>
<name>A0A1H3HXA0_9ACTN</name>
<sequence>MALFWNILSSVLLVFLVLLFARFVVDWVMVLARSWRPSGLVAAGLEVVYATTDPPLKAIRKVIPPLNLGSIRLDLAFMVLLIAVYILRGIVDNLALAAA</sequence>
<keyword evidence="1" id="KW-0812">Transmembrane</keyword>
<feature type="transmembrane region" description="Helical" evidence="1">
    <location>
        <begin position="71"/>
        <end position="91"/>
    </location>
</feature>
<protein>
    <submittedName>
        <fullName evidence="2">YggT family protein</fullName>
    </submittedName>
</protein>
<dbReference type="EMBL" id="FNOT01000005">
    <property type="protein sequence ID" value="SDY19384.1"/>
    <property type="molecule type" value="Genomic_DNA"/>
</dbReference>
<dbReference type="InterPro" id="IPR003425">
    <property type="entry name" value="CCB3/YggT"/>
</dbReference>
<proteinExistence type="predicted"/>
<dbReference type="RefSeq" id="WP_091155528.1">
    <property type="nucleotide sequence ID" value="NZ_FNOT01000005.1"/>
</dbReference>